<dbReference type="EMBL" id="WMBF01000006">
    <property type="protein sequence ID" value="MBW5420302.1"/>
    <property type="molecule type" value="Genomic_DNA"/>
</dbReference>
<reference evidence="1 2" key="1">
    <citation type="submission" date="2019-11" db="EMBL/GenBank/DDBJ databases">
        <authorList>
            <person name="Ay H."/>
        </authorList>
    </citation>
    <scope>NUCLEOTIDE SEQUENCE [LARGE SCALE GENOMIC DNA]</scope>
    <source>
        <strain evidence="1 2">BG9H</strain>
    </source>
</reference>
<comment type="caution">
    <text evidence="1">The sequence shown here is derived from an EMBL/GenBank/DDBJ whole genome shotgun (WGS) entry which is preliminary data.</text>
</comment>
<protein>
    <submittedName>
        <fullName evidence="1">Uncharacterized protein</fullName>
    </submittedName>
</protein>
<organism evidence="1 2">
    <name type="scientific">Streptomyces anatolicus</name>
    <dbReference type="NCBI Taxonomy" id="2675858"/>
    <lineage>
        <taxon>Bacteria</taxon>
        <taxon>Bacillati</taxon>
        <taxon>Actinomycetota</taxon>
        <taxon>Actinomycetes</taxon>
        <taxon>Kitasatosporales</taxon>
        <taxon>Streptomycetaceae</taxon>
        <taxon>Streptomyces</taxon>
    </lineage>
</organism>
<dbReference type="Proteomes" id="UP001197114">
    <property type="component" value="Unassembled WGS sequence"/>
</dbReference>
<dbReference type="RefSeq" id="WP_219686802.1">
    <property type="nucleotide sequence ID" value="NZ_WMBF01000006.1"/>
</dbReference>
<name>A0ABS6YFV6_9ACTN</name>
<gene>
    <name evidence="1" type="ORF">GKQ77_01785</name>
</gene>
<keyword evidence="2" id="KW-1185">Reference proteome</keyword>
<evidence type="ECO:0000313" key="2">
    <source>
        <dbReference type="Proteomes" id="UP001197114"/>
    </source>
</evidence>
<sequence length="106" mass="12072">MDALPELYAVQHLQILATESGGEHLYREFLVRRAAVLDRFADKPQPPEWAIDQIAYADSYARDLLAYDLMHGSTRGPLPAGAPCWTQNPRGYARQEHRAWIVDHDV</sequence>
<evidence type="ECO:0000313" key="1">
    <source>
        <dbReference type="EMBL" id="MBW5420302.1"/>
    </source>
</evidence>
<accession>A0ABS6YFV6</accession>
<proteinExistence type="predicted"/>